<organism evidence="3 4">
    <name type="scientific">Parazoarcus communis SWub3 = DSM 12120</name>
    <dbReference type="NCBI Taxonomy" id="1121029"/>
    <lineage>
        <taxon>Bacteria</taxon>
        <taxon>Pseudomonadati</taxon>
        <taxon>Pseudomonadota</taxon>
        <taxon>Betaproteobacteria</taxon>
        <taxon>Rhodocyclales</taxon>
        <taxon>Zoogloeaceae</taxon>
        <taxon>Parazoarcus</taxon>
    </lineage>
</organism>
<evidence type="ECO:0000256" key="1">
    <source>
        <dbReference type="SAM" id="Coils"/>
    </source>
</evidence>
<feature type="region of interest" description="Disordered" evidence="2">
    <location>
        <begin position="169"/>
        <end position="203"/>
    </location>
</feature>
<feature type="coiled-coil region" evidence="1">
    <location>
        <begin position="363"/>
        <end position="397"/>
    </location>
</feature>
<proteinExistence type="predicted"/>
<name>A0A323UUD0_9RHOO</name>
<sequence>MNARENTLTPLRNLIAIHLDAAGESPADKISKAIGKADYPSVVIKELNAMRTDGLIECEQRGKKKEMAYWLSVPVSQVTGIEPPAAEAPKESTPVIVGSLPAGITEGTRAAQIWSVLPEHGEPPISAREIAARAKKVVGLIAPVLTTMHQRSQIARVSESSEGYLYTRPAPSVATEPQPAEGNITGSSASDVVTTSSEGVAVHQPAPDAAVSLSAAPVAVDDTHQLDDINVADSAYQMASAEHDDCGTTPEPGDSHATQAVKLAVKNYNGRIEEKARADELRQDVAGLMSVIYDIRCAIGDPLGKIMLGDLAQQISEALQLSEAHRQDVMAREHQIETAAEWLAEVVEGGEIEPCEMDIKELAMRASGELRNARAMIEKLEHQLASHEQAIGEIHRACDDVRAPEGIVAERVRKLAEMVCTLRMTTNALAEDPAVDLQDAATGYLIRVPKRRPRVVTKPESARAAALAAAKVAGRAEVMALVPVGRAVRGAEWRDAE</sequence>
<keyword evidence="1" id="KW-0175">Coiled coil</keyword>
<evidence type="ECO:0000313" key="4">
    <source>
        <dbReference type="Proteomes" id="UP000248259"/>
    </source>
</evidence>
<protein>
    <submittedName>
        <fullName evidence="3">Uncharacterized protein</fullName>
    </submittedName>
</protein>
<dbReference type="Proteomes" id="UP000248259">
    <property type="component" value="Unassembled WGS sequence"/>
</dbReference>
<evidence type="ECO:0000313" key="3">
    <source>
        <dbReference type="EMBL" id="PZA16105.1"/>
    </source>
</evidence>
<dbReference type="EMBL" id="QKOE01000009">
    <property type="protein sequence ID" value="PZA16105.1"/>
    <property type="molecule type" value="Genomic_DNA"/>
</dbReference>
<dbReference type="OrthoDB" id="9181160at2"/>
<reference evidence="3 4" key="1">
    <citation type="submission" date="2018-06" db="EMBL/GenBank/DDBJ databases">
        <title>Azoarcus communis strain SWub3 genome.</title>
        <authorList>
            <person name="Zorraquino Salvo V."/>
            <person name="Toubiana D."/>
            <person name="Blumwald E."/>
        </authorList>
    </citation>
    <scope>NUCLEOTIDE SEQUENCE [LARGE SCALE GENOMIC DNA]</scope>
    <source>
        <strain evidence="3 4">SWub3</strain>
    </source>
</reference>
<gene>
    <name evidence="3" type="ORF">DNK49_13935</name>
</gene>
<feature type="compositionally biased region" description="Polar residues" evidence="2">
    <location>
        <begin position="184"/>
        <end position="198"/>
    </location>
</feature>
<dbReference type="RefSeq" id="WP_110525579.1">
    <property type="nucleotide sequence ID" value="NZ_QKOE01000009.1"/>
</dbReference>
<evidence type="ECO:0000256" key="2">
    <source>
        <dbReference type="SAM" id="MobiDB-lite"/>
    </source>
</evidence>
<keyword evidence="4" id="KW-1185">Reference proteome</keyword>
<accession>A0A323UUD0</accession>
<dbReference type="AlphaFoldDB" id="A0A323UUD0"/>
<comment type="caution">
    <text evidence="3">The sequence shown here is derived from an EMBL/GenBank/DDBJ whole genome shotgun (WGS) entry which is preliminary data.</text>
</comment>